<feature type="domain" description="SusE outer membrane protein" evidence="2">
    <location>
        <begin position="50"/>
        <end position="127"/>
    </location>
</feature>
<protein>
    <recommendedName>
        <fullName evidence="2">SusE outer membrane protein domain-containing protein</fullName>
    </recommendedName>
</protein>
<organism evidence="3 4">
    <name type="scientific">Persicobacter psychrovividus</name>
    <dbReference type="NCBI Taxonomy" id="387638"/>
    <lineage>
        <taxon>Bacteria</taxon>
        <taxon>Pseudomonadati</taxon>
        <taxon>Bacteroidota</taxon>
        <taxon>Cytophagia</taxon>
        <taxon>Cytophagales</taxon>
        <taxon>Persicobacteraceae</taxon>
        <taxon>Persicobacter</taxon>
    </lineage>
</organism>
<name>A0ABM7VBF6_9BACT</name>
<keyword evidence="4" id="KW-1185">Reference proteome</keyword>
<evidence type="ECO:0000256" key="1">
    <source>
        <dbReference type="SAM" id="SignalP"/>
    </source>
</evidence>
<sequence>MKYGYKLMMLLLGSVLMFSACSEDLSYPRLDSNDYVAPKMDHSFDQEAYQIKKSQFDEEWSSFEWTKAEYGLAVIPHYSVQLINGNKSVNVVTVSGLTASVKYEALNNACLAAGMEPGVPTKVKVCVTSNFTGRESIQSNTSEVTITPILVGVTPQHIFKVGSAQDWNENDDQTFQLYETDPGVFVGNFYLEKDEEFKILPTKGWGDDKGGDFFTTKSDDITGDGNMKFEGASGNYQLIVDMNKQSIQTGAVKMFIKTGTEVGWDNASENFPLYNLYDNIYRGRFQLVTDEQFKIITKIGSWDDALGYNEVTLSGATFAEDGGNIVFKDATTDFEMIVDLDDSSLTVKEME</sequence>
<feature type="signal peptide" evidence="1">
    <location>
        <begin position="1"/>
        <end position="22"/>
    </location>
</feature>
<dbReference type="InterPro" id="IPR025970">
    <property type="entry name" value="SusE"/>
</dbReference>
<dbReference type="Gene3D" id="2.60.40.3620">
    <property type="match status" value="2"/>
</dbReference>
<dbReference type="PROSITE" id="PS51257">
    <property type="entry name" value="PROKAR_LIPOPROTEIN"/>
    <property type="match status" value="1"/>
</dbReference>
<proteinExistence type="predicted"/>
<keyword evidence="1" id="KW-0732">Signal</keyword>
<feature type="chain" id="PRO_5046686246" description="SusE outer membrane protein domain-containing protein" evidence="1">
    <location>
        <begin position="23"/>
        <end position="351"/>
    </location>
</feature>
<evidence type="ECO:0000259" key="2">
    <source>
        <dbReference type="Pfam" id="PF14292"/>
    </source>
</evidence>
<dbReference type="EMBL" id="AP025292">
    <property type="protein sequence ID" value="BDC98277.1"/>
    <property type="molecule type" value="Genomic_DNA"/>
</dbReference>
<dbReference type="Proteomes" id="UP001354989">
    <property type="component" value="Chromosome"/>
</dbReference>
<accession>A0ABM7VBF6</accession>
<dbReference type="RefSeq" id="WP_338397587.1">
    <property type="nucleotide sequence ID" value="NZ_AP025292.1"/>
</dbReference>
<dbReference type="Pfam" id="PF14292">
    <property type="entry name" value="SusE"/>
    <property type="match status" value="1"/>
</dbReference>
<evidence type="ECO:0000313" key="3">
    <source>
        <dbReference type="EMBL" id="BDC98277.1"/>
    </source>
</evidence>
<evidence type="ECO:0000313" key="4">
    <source>
        <dbReference type="Proteomes" id="UP001354989"/>
    </source>
</evidence>
<reference evidence="3 4" key="1">
    <citation type="submission" date="2021-12" db="EMBL/GenBank/DDBJ databases">
        <title>Genome sequencing of bacteria with rrn-lacking chromosome and rrn-plasmid.</title>
        <authorList>
            <person name="Anda M."/>
            <person name="Iwasaki W."/>
        </authorList>
    </citation>
    <scope>NUCLEOTIDE SEQUENCE [LARGE SCALE GENOMIC DNA]</scope>
    <source>
        <strain evidence="3 4">NBRC 101262</strain>
    </source>
</reference>
<gene>
    <name evidence="3" type="ORF">PEPS_05580</name>
</gene>